<feature type="domain" description="Polycystin" evidence="18">
    <location>
        <begin position="226"/>
        <end position="445"/>
    </location>
</feature>
<sequence length="835" mass="94817">MAVDVLTLAKTGRELMADIWEQHEHSEDFSPSSLRHADCPEDVVKAATVLEGVTLEKAVALVLPWLPYRTQWDTLLAEAPVVVDISPYTLLQMTGPRNRRPTLYGDSALAGFERPPSVTDTPHPTGHMESEEFEGDYSGKFSGKNTNNPKGAKGAVGKFLGGVQGAIDSRRGKGVNMTIREIVVFLLFLVILCIIAFASTSSNTYYFTSAMQALFVNSQDENGYTFSDVSTMDDVWNYMNDQLVEGLYMTNDCETVTDAEGNERLLCAGAGVSQNDTENAMVYYENKLLGMPRIRMLKVTNDSCTVVDPFSREIKECFASYTEDREDRSDIDISNSTDFTDSDYSAFKWQSEEELSTGTIYGQMGTYGGGGFVALLPMSNKSGALEVIEKLLYNRWIERGTRAVLVDFSLYNANINLFCVCRLLFELPSTGGVIPTANFETLQLIRYVTTFDYFVLVCEGVFTAFTLFLVFEELLEIMKWRLRYFESFWNIIDVLVILLSIVTIVLSLNRIRVFENRVNILVNDDLNVASMDDAVTANNNYSNFLAVLLFFSWMKIFKYISFNKTMSQLSATLSRSAKDIGGFAVMFFIFFFAYAQFGYLCFGTQIQDYSTFYSAVFALLRTILGDFDFHALENANRVLGPTFFITYVFFVFFVLLNMFLAIINDTYVEVKQELEKQKSEYEIAEFVKTGFYRVLRFLHLTKSGDAEPQSDYAKWRHELTRRGYTDEEINDKFMKFNIDEGSVTGADEKEKIENELASDRDFRSHGTAQSNDTMALNRRIDHIENSIGRILGDMSLILDRFEVMEERKVLAKEHEVLLAHQSRILNRPDGEHDGM</sequence>
<dbReference type="EMBL" id="CATQJA010000269">
    <property type="protein sequence ID" value="CAJ0558759.1"/>
    <property type="molecule type" value="Genomic_DNA"/>
</dbReference>
<evidence type="ECO:0000256" key="12">
    <source>
        <dbReference type="ARBA" id="ARBA00023273"/>
    </source>
</evidence>
<dbReference type="InterPro" id="IPR046791">
    <property type="entry name" value="Polycystin_dom"/>
</dbReference>
<feature type="domain" description="Polycystin cation channel PKD1/PKD2" evidence="17">
    <location>
        <begin position="446"/>
        <end position="670"/>
    </location>
</feature>
<dbReference type="AlphaFoldDB" id="A0AA36C567"/>
<accession>A0AA36C567</accession>
<evidence type="ECO:0000256" key="15">
    <source>
        <dbReference type="PIRSR" id="PIRSR603915-2"/>
    </source>
</evidence>
<dbReference type="Pfam" id="PF20519">
    <property type="entry name" value="Polycystin_dom"/>
    <property type="match status" value="1"/>
</dbReference>
<gene>
    <name evidence="19" type="ORF">MSPICULIGERA_LOCUS1072</name>
</gene>
<evidence type="ECO:0000259" key="18">
    <source>
        <dbReference type="Pfam" id="PF20519"/>
    </source>
</evidence>
<feature type="transmembrane region" description="Helical" evidence="16">
    <location>
        <begin position="453"/>
        <end position="475"/>
    </location>
</feature>
<keyword evidence="20" id="KW-1185">Reference proteome</keyword>
<feature type="transmembrane region" description="Helical" evidence="16">
    <location>
        <begin position="179"/>
        <end position="198"/>
    </location>
</feature>
<comment type="similarity">
    <text evidence="2">Belongs to the polycystin family.</text>
</comment>
<evidence type="ECO:0000313" key="19">
    <source>
        <dbReference type="EMBL" id="CAJ0558759.1"/>
    </source>
</evidence>
<keyword evidence="12" id="KW-0966">Cell projection</keyword>
<evidence type="ECO:0000256" key="5">
    <source>
        <dbReference type="ARBA" id="ARBA00022692"/>
    </source>
</evidence>
<evidence type="ECO:0000256" key="1">
    <source>
        <dbReference type="ARBA" id="ARBA00004272"/>
    </source>
</evidence>
<keyword evidence="10" id="KW-1015">Disulfide bond</keyword>
<comment type="subcellular location">
    <subcellularLocation>
        <location evidence="1">Cell projection</location>
        <location evidence="1">Cilium membrane</location>
        <topology evidence="1">Multi-pass membrane protein</topology>
    </subcellularLocation>
</comment>
<keyword evidence="13 14" id="KW-0407">Ion channel</keyword>
<keyword evidence="14" id="KW-0106">Calcium</keyword>
<evidence type="ECO:0000259" key="17">
    <source>
        <dbReference type="Pfam" id="PF08016"/>
    </source>
</evidence>
<keyword evidence="14" id="KW-0109">Calcium transport</keyword>
<dbReference type="InterPro" id="IPR013122">
    <property type="entry name" value="PKD1_2_channel"/>
</dbReference>
<dbReference type="PRINTS" id="PR01433">
    <property type="entry name" value="POLYCYSTIN2"/>
</dbReference>
<evidence type="ECO:0000313" key="20">
    <source>
        <dbReference type="Proteomes" id="UP001177023"/>
    </source>
</evidence>
<evidence type="ECO:0000256" key="9">
    <source>
        <dbReference type="ARBA" id="ARBA00023136"/>
    </source>
</evidence>
<dbReference type="InterPro" id="IPR051223">
    <property type="entry name" value="Polycystin"/>
</dbReference>
<feature type="disulfide bond" evidence="15">
    <location>
        <begin position="304"/>
        <end position="317"/>
    </location>
</feature>
<feature type="transmembrane region" description="Helical" evidence="16">
    <location>
        <begin position="644"/>
        <end position="663"/>
    </location>
</feature>
<name>A0AA36C567_9BILA</name>
<evidence type="ECO:0000256" key="14">
    <source>
        <dbReference type="PIRSR" id="PIRSR603915-1"/>
    </source>
</evidence>
<dbReference type="Pfam" id="PF08016">
    <property type="entry name" value="PKD_channel"/>
    <property type="match status" value="1"/>
</dbReference>
<keyword evidence="7" id="KW-0175">Coiled coil</keyword>
<dbReference type="GO" id="GO:0060170">
    <property type="term" value="C:ciliary membrane"/>
    <property type="evidence" value="ECO:0007669"/>
    <property type="project" value="UniProtKB-SubCell"/>
</dbReference>
<evidence type="ECO:0008006" key="21">
    <source>
        <dbReference type="Google" id="ProtNLM"/>
    </source>
</evidence>
<feature type="transmembrane region" description="Helical" evidence="16">
    <location>
        <begin position="541"/>
        <end position="560"/>
    </location>
</feature>
<evidence type="ECO:0000256" key="3">
    <source>
        <dbReference type="ARBA" id="ARBA00022448"/>
    </source>
</evidence>
<keyword evidence="11" id="KW-0325">Glycoprotein</keyword>
<evidence type="ECO:0000256" key="8">
    <source>
        <dbReference type="ARBA" id="ARBA00023065"/>
    </source>
</evidence>
<comment type="caution">
    <text evidence="19">The sequence shown here is derived from an EMBL/GenBank/DDBJ whole genome shotgun (WGS) entry which is preliminary data.</text>
</comment>
<keyword evidence="3" id="KW-0813">Transport</keyword>
<evidence type="ECO:0000256" key="4">
    <source>
        <dbReference type="ARBA" id="ARBA00022475"/>
    </source>
</evidence>
<feature type="transmembrane region" description="Helical" evidence="16">
    <location>
        <begin position="612"/>
        <end position="632"/>
    </location>
</feature>
<keyword evidence="9 16" id="KW-0472">Membrane</keyword>
<evidence type="ECO:0000256" key="6">
    <source>
        <dbReference type="ARBA" id="ARBA00022989"/>
    </source>
</evidence>
<evidence type="ECO:0000256" key="11">
    <source>
        <dbReference type="ARBA" id="ARBA00023180"/>
    </source>
</evidence>
<keyword evidence="8 14" id="KW-0406">Ion transport</keyword>
<evidence type="ECO:0000256" key="16">
    <source>
        <dbReference type="SAM" id="Phobius"/>
    </source>
</evidence>
<feature type="binding site" evidence="14">
    <location>
        <position position="748"/>
    </location>
    <ligand>
        <name>Ca(2+)</name>
        <dbReference type="ChEBI" id="CHEBI:29108"/>
        <label>2</label>
    </ligand>
</feature>
<dbReference type="Gene3D" id="1.20.120.350">
    <property type="entry name" value="Voltage-gated potassium channels. Chain C"/>
    <property type="match status" value="1"/>
</dbReference>
<keyword evidence="6 16" id="KW-1133">Transmembrane helix</keyword>
<keyword evidence="14" id="KW-0479">Metal-binding</keyword>
<dbReference type="FunFam" id="1.10.287.70:FF:000055">
    <property type="entry name" value="Polycystic kidney disease 2-like 1"/>
    <property type="match status" value="1"/>
</dbReference>
<dbReference type="GO" id="GO:0005262">
    <property type="term" value="F:calcium channel activity"/>
    <property type="evidence" value="ECO:0007669"/>
    <property type="project" value="UniProtKB-KW"/>
</dbReference>
<keyword evidence="4" id="KW-1003">Cell membrane</keyword>
<evidence type="ECO:0000256" key="7">
    <source>
        <dbReference type="ARBA" id="ARBA00023054"/>
    </source>
</evidence>
<dbReference type="GO" id="GO:0050982">
    <property type="term" value="P:detection of mechanical stimulus"/>
    <property type="evidence" value="ECO:0007669"/>
    <property type="project" value="TreeGrafter"/>
</dbReference>
<feature type="binding site" evidence="14">
    <location>
        <position position="739"/>
    </location>
    <ligand>
        <name>Ca(2+)</name>
        <dbReference type="ChEBI" id="CHEBI:29108"/>
        <label>2</label>
    </ligand>
</feature>
<dbReference type="PANTHER" id="PTHR10877">
    <property type="entry name" value="POLYCYSTIN FAMILY MEMBER"/>
    <property type="match status" value="1"/>
</dbReference>
<keyword evidence="5 16" id="KW-0812">Transmembrane</keyword>
<dbReference type="PANTHER" id="PTHR10877:SF183">
    <property type="entry name" value="AT14535P-RELATED"/>
    <property type="match status" value="1"/>
</dbReference>
<keyword evidence="14" id="KW-0107">Calcium channel</keyword>
<dbReference type="Gene3D" id="1.10.287.70">
    <property type="match status" value="1"/>
</dbReference>
<evidence type="ECO:0000256" key="2">
    <source>
        <dbReference type="ARBA" id="ARBA00007200"/>
    </source>
</evidence>
<feature type="transmembrane region" description="Helical" evidence="16">
    <location>
        <begin position="487"/>
        <end position="508"/>
    </location>
</feature>
<dbReference type="InterPro" id="IPR003915">
    <property type="entry name" value="PKD_2"/>
</dbReference>
<evidence type="ECO:0000256" key="10">
    <source>
        <dbReference type="ARBA" id="ARBA00023157"/>
    </source>
</evidence>
<evidence type="ECO:0000256" key="13">
    <source>
        <dbReference type="ARBA" id="ARBA00023303"/>
    </source>
</evidence>
<proteinExistence type="inferred from homology"/>
<dbReference type="SUPFAM" id="SSF81324">
    <property type="entry name" value="Voltage-gated potassium channels"/>
    <property type="match status" value="1"/>
</dbReference>
<feature type="transmembrane region" description="Helical" evidence="16">
    <location>
        <begin position="580"/>
        <end position="600"/>
    </location>
</feature>
<dbReference type="InterPro" id="IPR027359">
    <property type="entry name" value="Volt_channel_dom_sf"/>
</dbReference>
<dbReference type="GO" id="GO:0005509">
    <property type="term" value="F:calcium ion binding"/>
    <property type="evidence" value="ECO:0007669"/>
    <property type="project" value="InterPro"/>
</dbReference>
<protein>
    <recommendedName>
        <fullName evidence="21">Polycystic kidney disease 2-like 1 protein</fullName>
    </recommendedName>
</protein>
<feature type="non-terminal residue" evidence="19">
    <location>
        <position position="835"/>
    </location>
</feature>
<organism evidence="19 20">
    <name type="scientific">Mesorhabditis spiculigera</name>
    <dbReference type="NCBI Taxonomy" id="96644"/>
    <lineage>
        <taxon>Eukaryota</taxon>
        <taxon>Metazoa</taxon>
        <taxon>Ecdysozoa</taxon>
        <taxon>Nematoda</taxon>
        <taxon>Chromadorea</taxon>
        <taxon>Rhabditida</taxon>
        <taxon>Rhabditina</taxon>
        <taxon>Rhabditomorpha</taxon>
        <taxon>Rhabditoidea</taxon>
        <taxon>Rhabditidae</taxon>
        <taxon>Mesorhabditinae</taxon>
        <taxon>Mesorhabditis</taxon>
    </lineage>
</organism>
<reference evidence="19" key="1">
    <citation type="submission" date="2023-06" db="EMBL/GenBank/DDBJ databases">
        <authorList>
            <person name="Delattre M."/>
        </authorList>
    </citation>
    <scope>NUCLEOTIDE SEQUENCE</scope>
    <source>
        <strain evidence="19">AF72</strain>
    </source>
</reference>
<dbReference type="Proteomes" id="UP001177023">
    <property type="component" value="Unassembled WGS sequence"/>
</dbReference>